<keyword evidence="3" id="KW-1185">Reference proteome</keyword>
<evidence type="ECO:0000256" key="1">
    <source>
        <dbReference type="SAM" id="MobiDB-lite"/>
    </source>
</evidence>
<sequence>MSRSPERNPVEGGGVRPIRNIGTGGEPIQEQLEQLEERVQCERTLQNPRREWGRPRLNRDDFYELVIWKVIKPWIVARGAKVKEIDDREKETEWTMI</sequence>
<dbReference type="AlphaFoldDB" id="A0A9D4A757"/>
<comment type="caution">
    <text evidence="2">The sequence shown here is derived from an EMBL/GenBank/DDBJ whole genome shotgun (WGS) entry which is preliminary data.</text>
</comment>
<feature type="region of interest" description="Disordered" evidence="1">
    <location>
        <begin position="1"/>
        <end position="24"/>
    </location>
</feature>
<accession>A0A9D4A757</accession>
<reference evidence="2 3" key="1">
    <citation type="journal article" date="2021" name="Plant Biotechnol. J.">
        <title>Multi-omics assisted identification of the key and species-specific regulatory components of drought-tolerant mechanisms in Gossypium stocksii.</title>
        <authorList>
            <person name="Yu D."/>
            <person name="Ke L."/>
            <person name="Zhang D."/>
            <person name="Wu Y."/>
            <person name="Sun Y."/>
            <person name="Mei J."/>
            <person name="Sun J."/>
            <person name="Sun Y."/>
        </authorList>
    </citation>
    <scope>NUCLEOTIDE SEQUENCE [LARGE SCALE GENOMIC DNA]</scope>
    <source>
        <strain evidence="3">cv. E1</strain>
        <tissue evidence="2">Leaf</tissue>
    </source>
</reference>
<evidence type="ECO:0000313" key="3">
    <source>
        <dbReference type="Proteomes" id="UP000828251"/>
    </source>
</evidence>
<name>A0A9D4A757_9ROSI</name>
<dbReference type="EMBL" id="JAIQCV010000006">
    <property type="protein sequence ID" value="KAH1091703.1"/>
    <property type="molecule type" value="Genomic_DNA"/>
</dbReference>
<proteinExistence type="predicted"/>
<dbReference type="Proteomes" id="UP000828251">
    <property type="component" value="Unassembled WGS sequence"/>
</dbReference>
<organism evidence="2 3">
    <name type="scientific">Gossypium stocksii</name>
    <dbReference type="NCBI Taxonomy" id="47602"/>
    <lineage>
        <taxon>Eukaryota</taxon>
        <taxon>Viridiplantae</taxon>
        <taxon>Streptophyta</taxon>
        <taxon>Embryophyta</taxon>
        <taxon>Tracheophyta</taxon>
        <taxon>Spermatophyta</taxon>
        <taxon>Magnoliopsida</taxon>
        <taxon>eudicotyledons</taxon>
        <taxon>Gunneridae</taxon>
        <taxon>Pentapetalae</taxon>
        <taxon>rosids</taxon>
        <taxon>malvids</taxon>
        <taxon>Malvales</taxon>
        <taxon>Malvaceae</taxon>
        <taxon>Malvoideae</taxon>
        <taxon>Gossypium</taxon>
    </lineage>
</organism>
<gene>
    <name evidence="2" type="ORF">J1N35_018960</name>
</gene>
<evidence type="ECO:0000313" key="2">
    <source>
        <dbReference type="EMBL" id="KAH1091703.1"/>
    </source>
</evidence>
<protein>
    <submittedName>
        <fullName evidence="2">Uncharacterized protein</fullName>
    </submittedName>
</protein>